<dbReference type="InterPro" id="IPR001242">
    <property type="entry name" value="Condensation_dom"/>
</dbReference>
<name>W9JPT4_FUSOX</name>
<dbReference type="HOGENOM" id="CLU_460818_0_0_1"/>
<sequence length="556" mass="62453">MTELGDQFLEWVQKSIHALGGLCDCLTRNPTTVAPGGISYVATSYEGLEYLVNVQLRDLNIDPFELTGILPCPPLQEGVLQSSYGYEAAWIWKFYHPVVGVHKTFSTILAAHPSEDGSVQIVLNKSETPVTQYQTPTCPGALLARQSRPKFTDDKPKHSFTMFRSEDGSVTCRLDILYCGDVMQNVPQFSDVVRHIKRRPMSETRTFWTPFLHGVEPCQIPVSKLCQNGPELDIHNTISIPFESMTGVTEQCKQVGLTLSTFVHLAWALVLSYVTVMDETFFGYIISGRDVPVEGIGRIFGPMANILINHADLGESLEADAALIARNLKSHRRHQQTSLAEIHHDLGNKDERRQLFNTIVSLLRSNLLCVKRLYFAKYHQVSSHEFNFVLEGHLHPSTLDLALHYRTAVLFVCRARFCVRSTSAMIDSSESEASVRPQDRFFRYVTGKDRRATSNFWKSQLAGLDPSDPTTRDRSTAAFERDQHMKLVMQDIGNHSGFSTEVPGRAAWSMVLSQVFDSEDVIFVAVISHRRADDLLGIKIFPGVDTSVVPIRAYLD</sequence>
<dbReference type="EMBL" id="JH717905">
    <property type="protein sequence ID" value="EWZ34011.1"/>
    <property type="molecule type" value="Genomic_DNA"/>
</dbReference>
<evidence type="ECO:0000259" key="1">
    <source>
        <dbReference type="Pfam" id="PF00668"/>
    </source>
</evidence>
<dbReference type="Proteomes" id="UP000030766">
    <property type="component" value="Unassembled WGS sequence"/>
</dbReference>
<reference evidence="2" key="1">
    <citation type="submission" date="2011-06" db="EMBL/GenBank/DDBJ databases">
        <title>The Genome Sequence of Fusarium oxysporum Fo47.</title>
        <authorList>
            <consortium name="The Broad Institute Genome Sequencing Platform"/>
            <person name="Ma L.-J."/>
            <person name="Gale L.R."/>
            <person name="Schwartz D.C."/>
            <person name="Zhou S."/>
            <person name="Corby-Kistler H."/>
            <person name="Young S.K."/>
            <person name="Zeng Q."/>
            <person name="Gargeya S."/>
            <person name="Fitzgerald M."/>
            <person name="Haas B."/>
            <person name="Abouelleil A."/>
            <person name="Alvarado L."/>
            <person name="Arachchi H.M."/>
            <person name="Berlin A."/>
            <person name="Brown A."/>
            <person name="Chapman S.B."/>
            <person name="Chen Z."/>
            <person name="Dunbar C."/>
            <person name="Freedman E."/>
            <person name="Gearin G."/>
            <person name="Gellesch M."/>
            <person name="Goldberg J."/>
            <person name="Griggs A."/>
            <person name="Gujja S."/>
            <person name="Heiman D."/>
            <person name="Howarth C."/>
            <person name="Larson L."/>
            <person name="Lui A."/>
            <person name="MacDonald P.J.P."/>
            <person name="Mehta T."/>
            <person name="Montmayeur A."/>
            <person name="Murphy C."/>
            <person name="Neiman D."/>
            <person name="Pearson M."/>
            <person name="Priest M."/>
            <person name="Roberts A."/>
            <person name="Saif S."/>
            <person name="Shea T."/>
            <person name="Shenoy N."/>
            <person name="Sisk P."/>
            <person name="Stolte C."/>
            <person name="Sykes S."/>
            <person name="Wortman J."/>
            <person name="Nusbaum C."/>
            <person name="Birren B."/>
        </authorList>
    </citation>
    <scope>NUCLEOTIDE SEQUENCE [LARGE SCALE GENOMIC DNA]</scope>
    <source>
        <strain evidence="2">Fo47</strain>
    </source>
</reference>
<feature type="domain" description="Condensation" evidence="1">
    <location>
        <begin position="185"/>
        <end position="408"/>
    </location>
</feature>
<dbReference type="PANTHER" id="PTHR45527">
    <property type="entry name" value="NONRIBOSOMAL PEPTIDE SYNTHETASE"/>
    <property type="match status" value="1"/>
</dbReference>
<evidence type="ECO:0000313" key="2">
    <source>
        <dbReference type="EMBL" id="EWZ34011.1"/>
    </source>
</evidence>
<reference evidence="2" key="2">
    <citation type="submission" date="2012-06" db="EMBL/GenBank/DDBJ databases">
        <title>Annotation of the Genome Sequence of Fusarium oxysporum Fo47.</title>
        <authorList>
            <consortium name="The Broad Institute Genomics Platform"/>
            <person name="Ma L.-J."/>
            <person name="Corby-Kistler H."/>
            <person name="Broz K."/>
            <person name="Gale L.R."/>
            <person name="Jonkers W."/>
            <person name="O'Donnell K."/>
            <person name="Ploetz R."/>
            <person name="Steinberg C."/>
            <person name="Schwartz D.C."/>
            <person name="VanEtten H."/>
            <person name="Zhou S."/>
            <person name="Young S.K."/>
            <person name="Zeng Q."/>
            <person name="Gargeya S."/>
            <person name="Fitzgerald M."/>
            <person name="Abouelleil A."/>
            <person name="Alvarado L."/>
            <person name="Chapman S.B."/>
            <person name="Gainer-Dewar J."/>
            <person name="Goldberg J."/>
            <person name="Griggs A."/>
            <person name="Gujja S."/>
            <person name="Hansen M."/>
            <person name="Howarth C."/>
            <person name="Imamovic A."/>
            <person name="Ireland A."/>
            <person name="Larimer J."/>
            <person name="McCowan C."/>
            <person name="Murphy C."/>
            <person name="Pearson M."/>
            <person name="Poon T.W."/>
            <person name="Priest M."/>
            <person name="Roberts A."/>
            <person name="Saif S."/>
            <person name="Shea T."/>
            <person name="Sykes S."/>
            <person name="Wortman J."/>
            <person name="Nusbaum C."/>
            <person name="Birren B."/>
        </authorList>
    </citation>
    <scope>NUCLEOTIDE SEQUENCE</scope>
    <source>
        <strain evidence="2">Fo47</strain>
    </source>
</reference>
<protein>
    <recommendedName>
        <fullName evidence="1">Condensation domain-containing protein</fullName>
    </recommendedName>
</protein>
<dbReference type="GO" id="GO:0003824">
    <property type="term" value="F:catalytic activity"/>
    <property type="evidence" value="ECO:0007669"/>
    <property type="project" value="InterPro"/>
</dbReference>
<accession>W9JPT4</accession>
<dbReference type="InterPro" id="IPR023213">
    <property type="entry name" value="CAT-like_dom_sf"/>
</dbReference>
<dbReference type="GO" id="GO:0031177">
    <property type="term" value="F:phosphopantetheine binding"/>
    <property type="evidence" value="ECO:0007669"/>
    <property type="project" value="TreeGrafter"/>
</dbReference>
<dbReference type="Gene3D" id="3.30.559.10">
    <property type="entry name" value="Chloramphenicol acetyltransferase-like domain"/>
    <property type="match status" value="1"/>
</dbReference>
<dbReference type="Pfam" id="PF00668">
    <property type="entry name" value="Condensation"/>
    <property type="match status" value="1"/>
</dbReference>
<proteinExistence type="predicted"/>
<dbReference type="GO" id="GO:0044550">
    <property type="term" value="P:secondary metabolite biosynthetic process"/>
    <property type="evidence" value="ECO:0007669"/>
    <property type="project" value="TreeGrafter"/>
</dbReference>
<dbReference type="VEuPathDB" id="FungiDB:FOZG_13693"/>
<dbReference type="PANTHER" id="PTHR45527:SF1">
    <property type="entry name" value="FATTY ACID SYNTHASE"/>
    <property type="match status" value="1"/>
</dbReference>
<dbReference type="GO" id="GO:0005737">
    <property type="term" value="C:cytoplasm"/>
    <property type="evidence" value="ECO:0007669"/>
    <property type="project" value="TreeGrafter"/>
</dbReference>
<dbReference type="GO" id="GO:0043041">
    <property type="term" value="P:amino acid activation for nonribosomal peptide biosynthetic process"/>
    <property type="evidence" value="ECO:0007669"/>
    <property type="project" value="TreeGrafter"/>
</dbReference>
<organism evidence="2">
    <name type="scientific">Fusarium oxysporum Fo47</name>
    <dbReference type="NCBI Taxonomy" id="660027"/>
    <lineage>
        <taxon>Eukaryota</taxon>
        <taxon>Fungi</taxon>
        <taxon>Dikarya</taxon>
        <taxon>Ascomycota</taxon>
        <taxon>Pezizomycotina</taxon>
        <taxon>Sordariomycetes</taxon>
        <taxon>Hypocreomycetidae</taxon>
        <taxon>Hypocreales</taxon>
        <taxon>Nectriaceae</taxon>
        <taxon>Fusarium</taxon>
        <taxon>Fusarium oxysporum species complex</taxon>
    </lineage>
</organism>
<dbReference type="SUPFAM" id="SSF52777">
    <property type="entry name" value="CoA-dependent acyltransferases"/>
    <property type="match status" value="2"/>
</dbReference>
<gene>
    <name evidence="2" type="ORF">FOZG_13693</name>
</gene>
<dbReference type="AlphaFoldDB" id="W9JPT4"/>
<dbReference type="Gene3D" id="3.30.559.30">
    <property type="entry name" value="Nonribosomal peptide synthetase, condensation domain"/>
    <property type="match status" value="2"/>
</dbReference>